<sequence length="81" mass="9248">MSDHLQSIISNENIEKLMLSKDNILENDFQNTIETNSEKDILEVIEITTDTTDTEVSEMEIEKDIFEIIEVSNNDNSDVAV</sequence>
<protein>
    <submittedName>
        <fullName evidence="1">8226_t:CDS:1</fullName>
    </submittedName>
</protein>
<feature type="non-terminal residue" evidence="1">
    <location>
        <position position="1"/>
    </location>
</feature>
<feature type="non-terminal residue" evidence="1">
    <location>
        <position position="81"/>
    </location>
</feature>
<comment type="caution">
    <text evidence="1">The sequence shown here is derived from an EMBL/GenBank/DDBJ whole genome shotgun (WGS) entry which is preliminary data.</text>
</comment>
<evidence type="ECO:0000313" key="1">
    <source>
        <dbReference type="EMBL" id="CAG8612974.1"/>
    </source>
</evidence>
<accession>A0ACA9MTC8</accession>
<gene>
    <name evidence="1" type="ORF">SCALOS_LOCUS7362</name>
</gene>
<evidence type="ECO:0000313" key="2">
    <source>
        <dbReference type="Proteomes" id="UP000789860"/>
    </source>
</evidence>
<reference evidence="1" key="1">
    <citation type="submission" date="2021-06" db="EMBL/GenBank/DDBJ databases">
        <authorList>
            <person name="Kallberg Y."/>
            <person name="Tangrot J."/>
            <person name="Rosling A."/>
        </authorList>
    </citation>
    <scope>NUCLEOTIDE SEQUENCE</scope>
    <source>
        <strain evidence="1">AU212A</strain>
    </source>
</reference>
<name>A0ACA9MTC8_9GLOM</name>
<dbReference type="EMBL" id="CAJVPM010016243">
    <property type="protein sequence ID" value="CAG8612974.1"/>
    <property type="molecule type" value="Genomic_DNA"/>
</dbReference>
<dbReference type="Proteomes" id="UP000789860">
    <property type="component" value="Unassembled WGS sequence"/>
</dbReference>
<keyword evidence="2" id="KW-1185">Reference proteome</keyword>
<organism evidence="1 2">
    <name type="scientific">Scutellospora calospora</name>
    <dbReference type="NCBI Taxonomy" id="85575"/>
    <lineage>
        <taxon>Eukaryota</taxon>
        <taxon>Fungi</taxon>
        <taxon>Fungi incertae sedis</taxon>
        <taxon>Mucoromycota</taxon>
        <taxon>Glomeromycotina</taxon>
        <taxon>Glomeromycetes</taxon>
        <taxon>Diversisporales</taxon>
        <taxon>Gigasporaceae</taxon>
        <taxon>Scutellospora</taxon>
    </lineage>
</organism>
<proteinExistence type="predicted"/>